<organism evidence="1 2">
    <name type="scientific">Pricia antarctica</name>
    <dbReference type="NCBI Taxonomy" id="641691"/>
    <lineage>
        <taxon>Bacteria</taxon>
        <taxon>Pseudomonadati</taxon>
        <taxon>Bacteroidota</taxon>
        <taxon>Flavobacteriia</taxon>
        <taxon>Flavobacteriales</taxon>
        <taxon>Flavobacteriaceae</taxon>
        <taxon>Pricia</taxon>
    </lineage>
</organism>
<sequence length="77" mass="9057">MDVKDPLRKYLDKNTHLTGRIELPIPCGEVYRANFTNYLKQTRLSCQMNIFANLKLAKTCFLPRKSFYPYYFAASMP</sequence>
<evidence type="ECO:0000313" key="2">
    <source>
        <dbReference type="Proteomes" id="UP000199109"/>
    </source>
</evidence>
<proteinExistence type="predicted"/>
<reference evidence="1 2" key="1">
    <citation type="submission" date="2016-10" db="EMBL/GenBank/DDBJ databases">
        <authorList>
            <person name="de Groot N.N."/>
        </authorList>
    </citation>
    <scope>NUCLEOTIDE SEQUENCE [LARGE SCALE GENOMIC DNA]</scope>
    <source>
        <strain evidence="1 2">DSM 23421</strain>
    </source>
</reference>
<dbReference type="AlphaFoldDB" id="A0A1G7BXJ6"/>
<dbReference type="STRING" id="641691.SAMN05421636_104335"/>
<gene>
    <name evidence="1" type="ORF">SAMN05421636_104335</name>
</gene>
<name>A0A1G7BXJ6_9FLAO</name>
<keyword evidence="2" id="KW-1185">Reference proteome</keyword>
<accession>A0A1G7BXJ6</accession>
<dbReference type="Proteomes" id="UP000199109">
    <property type="component" value="Unassembled WGS sequence"/>
</dbReference>
<protein>
    <submittedName>
        <fullName evidence="1">Uncharacterized protein</fullName>
    </submittedName>
</protein>
<evidence type="ECO:0000313" key="1">
    <source>
        <dbReference type="EMBL" id="SDE31739.1"/>
    </source>
</evidence>
<dbReference type="EMBL" id="FNAO01000004">
    <property type="protein sequence ID" value="SDE31739.1"/>
    <property type="molecule type" value="Genomic_DNA"/>
</dbReference>